<comment type="caution">
    <text evidence="1">The sequence shown here is derived from an EMBL/GenBank/DDBJ whole genome shotgun (WGS) entry which is preliminary data.</text>
</comment>
<accession>A0A0F9PWU7</accession>
<dbReference type="EMBL" id="LAZR01002090">
    <property type="protein sequence ID" value="KKN34689.1"/>
    <property type="molecule type" value="Genomic_DNA"/>
</dbReference>
<name>A0A0F9PWU7_9ZZZZ</name>
<reference evidence="1" key="1">
    <citation type="journal article" date="2015" name="Nature">
        <title>Complex archaea that bridge the gap between prokaryotes and eukaryotes.</title>
        <authorList>
            <person name="Spang A."/>
            <person name="Saw J.H."/>
            <person name="Jorgensen S.L."/>
            <person name="Zaremba-Niedzwiedzka K."/>
            <person name="Martijn J."/>
            <person name="Lind A.E."/>
            <person name="van Eijk R."/>
            <person name="Schleper C."/>
            <person name="Guy L."/>
            <person name="Ettema T.J."/>
        </authorList>
    </citation>
    <scope>NUCLEOTIDE SEQUENCE</scope>
</reference>
<sequence length="44" mass="5057">MEEVKDETAKLDEEGYSCGDCEKLVECRSKGKNEYGFICSEFKQ</sequence>
<organism evidence="1">
    <name type="scientific">marine sediment metagenome</name>
    <dbReference type="NCBI Taxonomy" id="412755"/>
    <lineage>
        <taxon>unclassified sequences</taxon>
        <taxon>metagenomes</taxon>
        <taxon>ecological metagenomes</taxon>
    </lineage>
</organism>
<proteinExistence type="predicted"/>
<evidence type="ECO:0000313" key="1">
    <source>
        <dbReference type="EMBL" id="KKN34689.1"/>
    </source>
</evidence>
<dbReference type="AlphaFoldDB" id="A0A0F9PWU7"/>
<protein>
    <submittedName>
        <fullName evidence="1">Uncharacterized protein</fullName>
    </submittedName>
</protein>
<gene>
    <name evidence="1" type="ORF">LCGC14_0791160</name>
</gene>